<evidence type="ECO:0000256" key="1">
    <source>
        <dbReference type="SAM" id="MobiDB-lite"/>
    </source>
</evidence>
<dbReference type="EMBL" id="LJZO01000062">
    <property type="protein sequence ID" value="ROV88920.1"/>
    <property type="molecule type" value="Genomic_DNA"/>
</dbReference>
<gene>
    <name evidence="3" type="ORF">VSDG_08917</name>
</gene>
<dbReference type="Gene3D" id="3.30.200.20">
    <property type="entry name" value="Phosphorylase Kinase, domain 1"/>
    <property type="match status" value="1"/>
</dbReference>
<dbReference type="PANTHER" id="PTHR33112">
    <property type="entry name" value="DOMAIN PROTEIN, PUTATIVE-RELATED"/>
    <property type="match status" value="1"/>
</dbReference>
<dbReference type="Pfam" id="PF06985">
    <property type="entry name" value="HET"/>
    <property type="match status" value="1"/>
</dbReference>
<dbReference type="Pfam" id="PF00069">
    <property type="entry name" value="Pkinase"/>
    <property type="match status" value="1"/>
</dbReference>
<feature type="domain" description="Protein kinase" evidence="2">
    <location>
        <begin position="313"/>
        <end position="612"/>
    </location>
</feature>
<protein>
    <recommendedName>
        <fullName evidence="2">Protein kinase domain-containing protein</fullName>
    </recommendedName>
</protein>
<dbReference type="InterPro" id="IPR010730">
    <property type="entry name" value="HET"/>
</dbReference>
<evidence type="ECO:0000259" key="2">
    <source>
        <dbReference type="PROSITE" id="PS50011"/>
    </source>
</evidence>
<dbReference type="GO" id="GO:0005524">
    <property type="term" value="F:ATP binding"/>
    <property type="evidence" value="ECO:0007669"/>
    <property type="project" value="InterPro"/>
</dbReference>
<dbReference type="InterPro" id="IPR011009">
    <property type="entry name" value="Kinase-like_dom_sf"/>
</dbReference>
<dbReference type="SUPFAM" id="SSF56112">
    <property type="entry name" value="Protein kinase-like (PK-like)"/>
    <property type="match status" value="1"/>
</dbReference>
<dbReference type="SMART" id="SM00220">
    <property type="entry name" value="S_TKc"/>
    <property type="match status" value="1"/>
</dbReference>
<proteinExistence type="predicted"/>
<dbReference type="InterPro" id="IPR000719">
    <property type="entry name" value="Prot_kinase_dom"/>
</dbReference>
<dbReference type="InterPro" id="IPR008271">
    <property type="entry name" value="Ser/Thr_kinase_AS"/>
</dbReference>
<feature type="region of interest" description="Disordered" evidence="1">
    <location>
        <begin position="1"/>
        <end position="28"/>
    </location>
</feature>
<dbReference type="PROSITE" id="PS50011">
    <property type="entry name" value="PROTEIN_KINASE_DOM"/>
    <property type="match status" value="1"/>
</dbReference>
<reference evidence="3 4" key="1">
    <citation type="submission" date="2015-09" db="EMBL/GenBank/DDBJ databases">
        <title>Host preference determinants of Valsa canker pathogens revealed by comparative genomics.</title>
        <authorList>
            <person name="Yin Z."/>
            <person name="Huang L."/>
        </authorList>
    </citation>
    <scope>NUCLEOTIDE SEQUENCE [LARGE SCALE GENOMIC DNA]</scope>
    <source>
        <strain evidence="3 4">YSFL</strain>
    </source>
</reference>
<dbReference type="Gene3D" id="1.10.510.10">
    <property type="entry name" value="Transferase(Phosphotransferase) domain 1"/>
    <property type="match status" value="1"/>
</dbReference>
<dbReference type="Proteomes" id="UP000284375">
    <property type="component" value="Unassembled WGS sequence"/>
</dbReference>
<dbReference type="STRING" id="252740.A0A423VD69"/>
<keyword evidence="4" id="KW-1185">Reference proteome</keyword>
<dbReference type="GO" id="GO:0004672">
    <property type="term" value="F:protein kinase activity"/>
    <property type="evidence" value="ECO:0007669"/>
    <property type="project" value="InterPro"/>
</dbReference>
<name>A0A423VD69_CYTCH</name>
<evidence type="ECO:0000313" key="4">
    <source>
        <dbReference type="Proteomes" id="UP000284375"/>
    </source>
</evidence>
<dbReference type="PANTHER" id="PTHR33112:SF10">
    <property type="entry name" value="TOL"/>
    <property type="match status" value="1"/>
</dbReference>
<dbReference type="PROSITE" id="PS00108">
    <property type="entry name" value="PROTEIN_KINASE_ST"/>
    <property type="match status" value="1"/>
</dbReference>
<organism evidence="3 4">
    <name type="scientific">Cytospora chrysosperma</name>
    <name type="common">Cytospora canker fungus</name>
    <name type="synonym">Sphaeria chrysosperma</name>
    <dbReference type="NCBI Taxonomy" id="252740"/>
    <lineage>
        <taxon>Eukaryota</taxon>
        <taxon>Fungi</taxon>
        <taxon>Dikarya</taxon>
        <taxon>Ascomycota</taxon>
        <taxon>Pezizomycotina</taxon>
        <taxon>Sordariomycetes</taxon>
        <taxon>Sordariomycetidae</taxon>
        <taxon>Diaporthales</taxon>
        <taxon>Cytosporaceae</taxon>
        <taxon>Cytospora</taxon>
    </lineage>
</organism>
<evidence type="ECO:0000313" key="3">
    <source>
        <dbReference type="EMBL" id="ROV88920.1"/>
    </source>
</evidence>
<dbReference type="AlphaFoldDB" id="A0A423VD69"/>
<dbReference type="OrthoDB" id="4062651at2759"/>
<comment type="caution">
    <text evidence="3">The sequence shown here is derived from an EMBL/GenBank/DDBJ whole genome shotgun (WGS) entry which is preliminary data.</text>
</comment>
<accession>A0A423VD69</accession>
<dbReference type="CDD" id="cd00180">
    <property type="entry name" value="PKc"/>
    <property type="match status" value="1"/>
</dbReference>
<sequence>MRSPGPHIADHDAVIDADSPTESHERTETMFSHEALMEYFAEHIAKHLKTLMLLTMRLADLQKIREDSKNEIGSESVEVAGENASQNLDVNDRFEVGTQADCPSMNDDTGSDVAETISQLDVEAPREDEYGMLDLQVDWSGVPLSGEVPVEEDSILESWHDSPDYGLEDLIAHSYAASVFPDDRTQDFIPNGLLNRIVTRKSIIREFGEAEDDLINFILKSATKLFTIGLISGLGDRKLQKAMAHFKESGAMDGQLPFDIPLDGTPHPWFPSRLWTTLRKKDFLSKQWMLLVPVFPARFVRMELRQEHIFPFTFVDKETKQGTFGAVYQVTIHEAHQEEPLRKASGALANVAIKELKASNQKGDKMYTEWEAEAKALEETSSIGHPHVVEARAAISKVTRHYFIFPWADRGCLRDLFEKYPQPKLEASLIKDIVKQIAGLADALRALHNYKGGGSYRHGDLKPENILIFGDSTKVGTWKIGDMGLAKHHVADTAVRGPTTTRYGTPRYEPPEIIINSSAARSRLYDIWSMGCITLELIIWLLYGHGKLVEFLSRMHDSMKTASPYWVYDNNPKLARVHPSVAAYIANIKKDPECRRSIAISDLIQLVEAKLLIVPLRQDIRTLQQYASADAEIENTAGDAAGVTPKVTLPDSEASSSLASNPTLGRFRATAKEFHEALLEIQRHGSPALRLYETQPGENVKYFALSHPWGSPPHFCTYNTNVQEYKQSMNFDKLPTTFQHAIVATRGLNVQYLWIDSLCIVQGKDGDFHREAKRMEDVFSQADCILAASSATGQADGFLHPHKARKYLTIEQDHQPPLYICDYIDDFNEHVRGSYLNQRGWVLQERALARRTIYFTSTQTYMECGEGVRCETMTKMKNTLESFLGDPAFPQVAMNSSDGGKSRLYQDLYMRYSRLAFSHPQDRPVAIAGLEKRLIHSFGVQGGFGVFNSRAPGQLRRSLLWHRASDVAALDPITFEDDRGVEPGTRPPPTWSWMAYKGGIEYLDLPFAQVDWEEGDIVPVGDWKSSESATADLGLSVVARGLNANIATPAGRFIYDAPDQTVMPPTDLKCVVLGRLKSMRQSEQPMGIRTHFVLLVTTGGSTARGDPVYHRVGVGSMAGDCIQVDGPVSIGILL</sequence>